<dbReference type="RefSeq" id="XP_002951039.1">
    <property type="nucleotide sequence ID" value="XM_002950993.1"/>
</dbReference>
<keyword evidence="4" id="KW-0119">Carbohydrate metabolism</keyword>
<evidence type="ECO:0000256" key="5">
    <source>
        <dbReference type="ARBA" id="ARBA00030350"/>
    </source>
</evidence>
<proteinExistence type="inferred from homology"/>
<keyword evidence="2" id="KW-0808">Transferase</keyword>
<dbReference type="AlphaFoldDB" id="D8TX22"/>
<dbReference type="OrthoDB" id="527642at2759"/>
<dbReference type="GeneID" id="9616866"/>
<dbReference type="InParanoid" id="D8TX22"/>
<gene>
    <name evidence="6" type="ORF">VOLCADRAFT_91429</name>
</gene>
<evidence type="ECO:0000256" key="2">
    <source>
        <dbReference type="ARBA" id="ARBA00022679"/>
    </source>
</evidence>
<dbReference type="GO" id="GO:0016740">
    <property type="term" value="F:transferase activity"/>
    <property type="evidence" value="ECO:0007669"/>
    <property type="project" value="UniProtKB-KW"/>
</dbReference>
<evidence type="ECO:0000256" key="3">
    <source>
        <dbReference type="ARBA" id="ARBA00023253"/>
    </source>
</evidence>
<dbReference type="Proteomes" id="UP000001058">
    <property type="component" value="Unassembled WGS sequence"/>
</dbReference>
<organism evidence="7">
    <name type="scientific">Volvox carteri f. nagariensis</name>
    <dbReference type="NCBI Taxonomy" id="3068"/>
    <lineage>
        <taxon>Eukaryota</taxon>
        <taxon>Viridiplantae</taxon>
        <taxon>Chlorophyta</taxon>
        <taxon>core chlorophytes</taxon>
        <taxon>Chlorophyceae</taxon>
        <taxon>CS clade</taxon>
        <taxon>Chlamydomonadales</taxon>
        <taxon>Volvocaceae</taxon>
        <taxon>Volvox</taxon>
    </lineage>
</organism>
<accession>D8TX22</accession>
<comment type="similarity">
    <text evidence="1">Belongs to the glycosyltransferase GT106 family.</text>
</comment>
<dbReference type="EMBL" id="GL378342">
    <property type="protein sequence ID" value="EFJ47933.1"/>
    <property type="molecule type" value="Genomic_DNA"/>
</dbReference>
<dbReference type="Pfam" id="PF10250">
    <property type="entry name" value="O-FucT"/>
    <property type="match status" value="1"/>
</dbReference>
<evidence type="ECO:0000256" key="4">
    <source>
        <dbReference type="ARBA" id="ARBA00023277"/>
    </source>
</evidence>
<evidence type="ECO:0000313" key="6">
    <source>
        <dbReference type="EMBL" id="EFJ47933.1"/>
    </source>
</evidence>
<dbReference type="Gene3D" id="3.40.50.11350">
    <property type="match status" value="1"/>
</dbReference>
<evidence type="ECO:0000256" key="1">
    <source>
        <dbReference type="ARBA" id="ARBA00007737"/>
    </source>
</evidence>
<name>D8TX22_VOLCA</name>
<evidence type="ECO:0000313" key="7">
    <source>
        <dbReference type="Proteomes" id="UP000001058"/>
    </source>
</evidence>
<dbReference type="CDD" id="cd11296">
    <property type="entry name" value="O-FucT_like"/>
    <property type="match status" value="1"/>
</dbReference>
<keyword evidence="7" id="KW-1185">Reference proteome</keyword>
<dbReference type="GO" id="GO:0006004">
    <property type="term" value="P:fucose metabolic process"/>
    <property type="evidence" value="ECO:0007669"/>
    <property type="project" value="UniProtKB-KW"/>
</dbReference>
<dbReference type="InterPro" id="IPR019378">
    <property type="entry name" value="GDP-Fuc_O-FucTrfase"/>
</dbReference>
<protein>
    <recommendedName>
        <fullName evidence="5">O-fucosyltransferase family protein</fullName>
    </recommendedName>
</protein>
<reference evidence="6 7" key="1">
    <citation type="journal article" date="2010" name="Science">
        <title>Genomic analysis of organismal complexity in the multicellular green alga Volvox carteri.</title>
        <authorList>
            <person name="Prochnik S.E."/>
            <person name="Umen J."/>
            <person name="Nedelcu A.M."/>
            <person name="Hallmann A."/>
            <person name="Miller S.M."/>
            <person name="Nishii I."/>
            <person name="Ferris P."/>
            <person name="Kuo A."/>
            <person name="Mitros T."/>
            <person name="Fritz-Laylin L.K."/>
            <person name="Hellsten U."/>
            <person name="Chapman J."/>
            <person name="Simakov O."/>
            <person name="Rensing S.A."/>
            <person name="Terry A."/>
            <person name="Pangilinan J."/>
            <person name="Kapitonov V."/>
            <person name="Jurka J."/>
            <person name="Salamov A."/>
            <person name="Shapiro H."/>
            <person name="Schmutz J."/>
            <person name="Grimwood J."/>
            <person name="Lindquist E."/>
            <person name="Lucas S."/>
            <person name="Grigoriev I.V."/>
            <person name="Schmitt R."/>
            <person name="Kirk D."/>
            <person name="Rokhsar D.S."/>
        </authorList>
    </citation>
    <scope>NUCLEOTIDE SEQUENCE [LARGE SCALE GENOMIC DNA]</scope>
    <source>
        <strain evidence="7">f. Nagariensis / Eve</strain>
    </source>
</reference>
<keyword evidence="3" id="KW-0294">Fucose metabolism</keyword>
<sequence>MYMRNFKVFNFDRLSQHHNVVRLKDLVGSGKWDAKLDAVVYFEDKYLPQIKTAIALNVTDNGADYIKLKAFNCSKGELAAMVKKLEPYEHVGIITYEHVVKDAGHGMKLYKTGNACHDEFLQVTPALTKSKQIIQLAKDFREKRLGNQSYIAVHIRPYPDPCLYVWRHPEVEADEKMARNMCKNPGLSKVFVDQTVHAMKEKKKKKQKRINGLFVMSYPSIRTRITEMYRAVGLEPTFLEGDDLDAMMGYTSVSLLGLVEEEIAVEADVFIGTSYSSMTGFISQVRTAKYGTTLVQRRHVGVKIEVGIEVVVVAGALFSRHSVKSLINLHQDE</sequence>
<dbReference type="KEGG" id="vcn:VOLCADRAFT_91429"/>